<sequence>MAELISIPLKKPSDVDIIKPLKNLIQSTYSDSNEDFSEAINELSRLRNNAIWKVSELDAIYSYYDQLVSLESKIPPQEVQIPFKWKDAFDRGSLFGGRMSLTISSLAYERVCILFNIAAMQSIIAAQQPLDTEDSLKLAAKLLQQSAGIFAYLKENVMMAVHQETTPDLNPETLNALSQLMLAQAQEVIVYKCIKDEMKDSMVAKVCSQCEELYVDVVRLLQKESLRHLWDRDWVPALQVKQEVFRGLTHYFQAQVCRAGKAVGEEIARLAAAAHALRGLRAGGPLGDVPTRVARQLAAAQRDNDFIYHERVPDALALEPVARARVAAALPPPPRWAAAPDLFDKLVPMAVHQALQASAARRADLVTAEVNKLREATQLLNSILASLNLPACIEEDGGAGLPESIREKAAAVRAAGGLPALRRLVAELPELLQRNRDILSEAERLLREEADADAALRAQFGARWTRTSSDQLTEAFRANAAKYSQIIDNAVRADAIVQQKFQQHEQNIELLSRSDGEIDAGVPSAPEASAGDDAALPQLRALMAQVEELKAERDALEAELKDATVDLRARFLEALAADGAVDEPALSAAALGAALAPLQRRAAASRARQDALAAELQRAHAALMAARGGASGRDHALGRLCAAYDAYQDLTGNLKEGVKFYNDLTQLLVAFQNKVSDFCFARKTEKDELLKDLTQEASRASPRPAPAPPQHHAAAAEPELVAKREPPPRPPPPATSGAQPAPALPYPSQPQGMPLPYGAPAAPYAMYAPVPAMYNPYATLPYPHHARAPPYQPYQYPAPPGAYPQPPPAGYNPYQQPPQQ</sequence>
<organism evidence="4 5">
    <name type="scientific">Brenthis ino</name>
    <name type="common">lesser marbled fritillary</name>
    <dbReference type="NCBI Taxonomy" id="405034"/>
    <lineage>
        <taxon>Eukaryota</taxon>
        <taxon>Metazoa</taxon>
        <taxon>Ecdysozoa</taxon>
        <taxon>Arthropoda</taxon>
        <taxon>Hexapoda</taxon>
        <taxon>Insecta</taxon>
        <taxon>Pterygota</taxon>
        <taxon>Neoptera</taxon>
        <taxon>Endopterygota</taxon>
        <taxon>Lepidoptera</taxon>
        <taxon>Glossata</taxon>
        <taxon>Ditrysia</taxon>
        <taxon>Papilionoidea</taxon>
        <taxon>Nymphalidae</taxon>
        <taxon>Heliconiinae</taxon>
        <taxon>Argynnini</taxon>
        <taxon>Brenthis</taxon>
    </lineage>
</organism>
<dbReference type="Proteomes" id="UP000838878">
    <property type="component" value="Chromosome 4"/>
</dbReference>
<feature type="non-terminal residue" evidence="4">
    <location>
        <position position="820"/>
    </location>
</feature>
<keyword evidence="5" id="KW-1185">Reference proteome</keyword>
<accession>A0A8J9V2K6</accession>
<name>A0A8J9V2K6_9NEOP</name>
<evidence type="ECO:0000259" key="3">
    <source>
        <dbReference type="PROSITE" id="PS51180"/>
    </source>
</evidence>
<dbReference type="Gene3D" id="1.20.140.50">
    <property type="entry name" value="alix/aip1 like domains"/>
    <property type="match status" value="1"/>
</dbReference>
<feature type="domain" description="BRO1" evidence="3">
    <location>
        <begin position="3"/>
        <end position="380"/>
    </location>
</feature>
<dbReference type="PANTHER" id="PTHR23030">
    <property type="entry name" value="PCD6 INTERACTING PROTEIN-RELATED"/>
    <property type="match status" value="1"/>
</dbReference>
<dbReference type="GO" id="GO:0005768">
    <property type="term" value="C:endosome"/>
    <property type="evidence" value="ECO:0007669"/>
    <property type="project" value="TreeGrafter"/>
</dbReference>
<dbReference type="PROSITE" id="PS51180">
    <property type="entry name" value="BRO1"/>
    <property type="match status" value="1"/>
</dbReference>
<keyword evidence="1" id="KW-0175">Coiled coil</keyword>
<dbReference type="InterPro" id="IPR004328">
    <property type="entry name" value="BRO1_dom"/>
</dbReference>
<feature type="region of interest" description="Disordered" evidence="2">
    <location>
        <begin position="695"/>
        <end position="749"/>
    </location>
</feature>
<protein>
    <recommendedName>
        <fullName evidence="3">BRO1 domain-containing protein</fullName>
    </recommendedName>
</protein>
<dbReference type="EMBL" id="OV170224">
    <property type="protein sequence ID" value="CAH0724082.1"/>
    <property type="molecule type" value="Genomic_DNA"/>
</dbReference>
<dbReference type="Gene3D" id="1.25.40.280">
    <property type="entry name" value="alix/aip1 like domains"/>
    <property type="match status" value="1"/>
</dbReference>
<dbReference type="AlphaFoldDB" id="A0A8J9V2K6"/>
<dbReference type="Gene3D" id="1.20.120.560">
    <property type="entry name" value="alix/aip1 in complex with the ypdl late domain"/>
    <property type="match status" value="1"/>
</dbReference>
<evidence type="ECO:0000313" key="5">
    <source>
        <dbReference type="Proteomes" id="UP000838878"/>
    </source>
</evidence>
<dbReference type="InterPro" id="IPR038499">
    <property type="entry name" value="BRO1_sf"/>
</dbReference>
<evidence type="ECO:0000256" key="1">
    <source>
        <dbReference type="SAM" id="Coils"/>
    </source>
</evidence>
<dbReference type="GO" id="GO:0000281">
    <property type="term" value="P:mitotic cytokinesis"/>
    <property type="evidence" value="ECO:0007669"/>
    <property type="project" value="TreeGrafter"/>
</dbReference>
<proteinExistence type="predicted"/>
<evidence type="ECO:0000256" key="2">
    <source>
        <dbReference type="SAM" id="MobiDB-lite"/>
    </source>
</evidence>
<dbReference type="PANTHER" id="PTHR23030:SF39">
    <property type="entry name" value="PROGRAMMED CELL DEATH 6-INTERACTING PROTEIN"/>
    <property type="match status" value="1"/>
</dbReference>
<reference evidence="4" key="1">
    <citation type="submission" date="2021-12" db="EMBL/GenBank/DDBJ databases">
        <authorList>
            <person name="Martin H S."/>
        </authorList>
    </citation>
    <scope>NUCLEOTIDE SEQUENCE</scope>
</reference>
<dbReference type="Pfam" id="PF03097">
    <property type="entry name" value="BRO1"/>
    <property type="match status" value="1"/>
</dbReference>
<dbReference type="OrthoDB" id="2141925at2759"/>
<dbReference type="InterPro" id="IPR025304">
    <property type="entry name" value="ALIX_V_dom"/>
</dbReference>
<evidence type="ECO:0000313" key="4">
    <source>
        <dbReference type="EMBL" id="CAH0724082.1"/>
    </source>
</evidence>
<feature type="coiled-coil region" evidence="1">
    <location>
        <begin position="539"/>
        <end position="566"/>
    </location>
</feature>
<dbReference type="SMART" id="SM01041">
    <property type="entry name" value="BRO1"/>
    <property type="match status" value="1"/>
</dbReference>
<feature type="region of interest" description="Disordered" evidence="2">
    <location>
        <begin position="778"/>
        <end position="820"/>
    </location>
</feature>
<feature type="compositionally biased region" description="Pro residues" evidence="2">
    <location>
        <begin position="790"/>
        <end position="820"/>
    </location>
</feature>
<gene>
    <name evidence="4" type="ORF">BINO364_LOCUS9837</name>
</gene>
<dbReference type="Pfam" id="PF13949">
    <property type="entry name" value="ALIX_LYPXL_bnd"/>
    <property type="match status" value="1"/>
</dbReference>